<feature type="region of interest" description="Disordered" evidence="1">
    <location>
        <begin position="33"/>
        <end position="53"/>
    </location>
</feature>
<accession>A0A517LZ75</accession>
<gene>
    <name evidence="2" type="ORF">EC9_21050</name>
</gene>
<dbReference type="KEGG" id="ruv:EC9_21050"/>
<reference evidence="2 3" key="1">
    <citation type="submission" date="2019-02" db="EMBL/GenBank/DDBJ databases">
        <title>Deep-cultivation of Planctomycetes and their phenomic and genomic characterization uncovers novel biology.</title>
        <authorList>
            <person name="Wiegand S."/>
            <person name="Jogler M."/>
            <person name="Boedeker C."/>
            <person name="Pinto D."/>
            <person name="Vollmers J."/>
            <person name="Rivas-Marin E."/>
            <person name="Kohn T."/>
            <person name="Peeters S.H."/>
            <person name="Heuer A."/>
            <person name="Rast P."/>
            <person name="Oberbeckmann S."/>
            <person name="Bunk B."/>
            <person name="Jeske O."/>
            <person name="Meyerdierks A."/>
            <person name="Storesund J.E."/>
            <person name="Kallscheuer N."/>
            <person name="Luecker S."/>
            <person name="Lage O.M."/>
            <person name="Pohl T."/>
            <person name="Merkel B.J."/>
            <person name="Hornburger P."/>
            <person name="Mueller R.-W."/>
            <person name="Bruemmer F."/>
            <person name="Labrenz M."/>
            <person name="Spormann A.M."/>
            <person name="Op den Camp H."/>
            <person name="Overmann J."/>
            <person name="Amann R."/>
            <person name="Jetten M.S.M."/>
            <person name="Mascher T."/>
            <person name="Medema M.H."/>
            <person name="Devos D.P."/>
            <person name="Kaster A.-K."/>
            <person name="Ovreas L."/>
            <person name="Rohde M."/>
            <person name="Galperin M.Y."/>
            <person name="Jogler C."/>
        </authorList>
    </citation>
    <scope>NUCLEOTIDE SEQUENCE [LARGE SCALE GENOMIC DNA]</scope>
    <source>
        <strain evidence="2 3">EC9</strain>
    </source>
</reference>
<evidence type="ECO:0000313" key="2">
    <source>
        <dbReference type="EMBL" id="QDS87922.1"/>
    </source>
</evidence>
<evidence type="ECO:0000313" key="3">
    <source>
        <dbReference type="Proteomes" id="UP000319557"/>
    </source>
</evidence>
<organism evidence="2 3">
    <name type="scientific">Rosistilla ulvae</name>
    <dbReference type="NCBI Taxonomy" id="1930277"/>
    <lineage>
        <taxon>Bacteria</taxon>
        <taxon>Pseudomonadati</taxon>
        <taxon>Planctomycetota</taxon>
        <taxon>Planctomycetia</taxon>
        <taxon>Pirellulales</taxon>
        <taxon>Pirellulaceae</taxon>
        <taxon>Rosistilla</taxon>
    </lineage>
</organism>
<dbReference type="AlphaFoldDB" id="A0A517LZ75"/>
<dbReference type="EMBL" id="CP036261">
    <property type="protein sequence ID" value="QDS87922.1"/>
    <property type="molecule type" value="Genomic_DNA"/>
</dbReference>
<protein>
    <submittedName>
        <fullName evidence="2">Uncharacterized protein</fullName>
    </submittedName>
</protein>
<dbReference type="Proteomes" id="UP000319557">
    <property type="component" value="Chromosome"/>
</dbReference>
<proteinExistence type="predicted"/>
<keyword evidence="3" id="KW-1185">Reference proteome</keyword>
<name>A0A517LZ75_9BACT</name>
<sequence length="53" mass="5827">MTLSGKPLEIMLEGDEHPKDWRWTVALLWSSNGAGQNTDQLADDALVGTNRST</sequence>
<evidence type="ECO:0000256" key="1">
    <source>
        <dbReference type="SAM" id="MobiDB-lite"/>
    </source>
</evidence>